<dbReference type="EMBL" id="JACXVP010000004">
    <property type="protein sequence ID" value="KAG5610009.1"/>
    <property type="molecule type" value="Genomic_DNA"/>
</dbReference>
<evidence type="ECO:0000313" key="1">
    <source>
        <dbReference type="EMBL" id="KAG5610009.1"/>
    </source>
</evidence>
<keyword evidence="2" id="KW-1185">Reference proteome</keyword>
<reference evidence="1 2" key="1">
    <citation type="submission" date="2020-09" db="EMBL/GenBank/DDBJ databases">
        <title>De no assembly of potato wild relative species, Solanum commersonii.</title>
        <authorList>
            <person name="Cho K."/>
        </authorList>
    </citation>
    <scope>NUCLEOTIDE SEQUENCE [LARGE SCALE GENOMIC DNA]</scope>
    <source>
        <strain evidence="1">LZ3.2</strain>
        <tissue evidence="1">Leaf</tissue>
    </source>
</reference>
<accession>A0A9J5ZAX3</accession>
<dbReference type="OrthoDB" id="1303182at2759"/>
<comment type="caution">
    <text evidence="1">The sequence shown here is derived from an EMBL/GenBank/DDBJ whole genome shotgun (WGS) entry which is preliminary data.</text>
</comment>
<dbReference type="AlphaFoldDB" id="A0A9J5ZAX3"/>
<sequence length="76" mass="9322">MKKSELNKLCTDENMINVEVRCNYGILLQMQTSWLDRILRSRFWSCPHNVAMHCKFFDGETRRELTKDLNLFFRYW</sequence>
<name>A0A9J5ZAX3_SOLCO</name>
<protein>
    <submittedName>
        <fullName evidence="1">Uncharacterized protein</fullName>
    </submittedName>
</protein>
<gene>
    <name evidence="1" type="ORF">H5410_021290</name>
</gene>
<dbReference type="Proteomes" id="UP000824120">
    <property type="component" value="Chromosome 4"/>
</dbReference>
<evidence type="ECO:0000313" key="2">
    <source>
        <dbReference type="Proteomes" id="UP000824120"/>
    </source>
</evidence>
<organism evidence="1 2">
    <name type="scientific">Solanum commersonii</name>
    <name type="common">Commerson's wild potato</name>
    <name type="synonym">Commerson's nightshade</name>
    <dbReference type="NCBI Taxonomy" id="4109"/>
    <lineage>
        <taxon>Eukaryota</taxon>
        <taxon>Viridiplantae</taxon>
        <taxon>Streptophyta</taxon>
        <taxon>Embryophyta</taxon>
        <taxon>Tracheophyta</taxon>
        <taxon>Spermatophyta</taxon>
        <taxon>Magnoliopsida</taxon>
        <taxon>eudicotyledons</taxon>
        <taxon>Gunneridae</taxon>
        <taxon>Pentapetalae</taxon>
        <taxon>asterids</taxon>
        <taxon>lamiids</taxon>
        <taxon>Solanales</taxon>
        <taxon>Solanaceae</taxon>
        <taxon>Solanoideae</taxon>
        <taxon>Solaneae</taxon>
        <taxon>Solanum</taxon>
    </lineage>
</organism>
<proteinExistence type="predicted"/>